<comment type="similarity">
    <text evidence="1">Belongs to the HyuE racemase family.</text>
</comment>
<dbReference type="PANTHER" id="PTHR28047:SF5">
    <property type="entry name" value="PROTEIN DCG1"/>
    <property type="match status" value="1"/>
</dbReference>
<dbReference type="InterPro" id="IPR015942">
    <property type="entry name" value="Asp/Glu/hydantoin_racemase"/>
</dbReference>
<dbReference type="InterPro" id="IPR053714">
    <property type="entry name" value="Iso_Racemase_Enz_sf"/>
</dbReference>
<dbReference type="RefSeq" id="WP_201675109.1">
    <property type="nucleotide sequence ID" value="NZ_JAEQNE010000003.1"/>
</dbReference>
<dbReference type="AlphaFoldDB" id="A0A936Z291"/>
<keyword evidence="3" id="KW-1185">Reference proteome</keyword>
<dbReference type="InterPro" id="IPR052186">
    <property type="entry name" value="Hydantoin_racemase-like"/>
</dbReference>
<dbReference type="Gene3D" id="3.40.50.12500">
    <property type="match status" value="1"/>
</dbReference>
<dbReference type="EMBL" id="JAEQNE010000003">
    <property type="protein sequence ID" value="MBL0392486.1"/>
    <property type="molecule type" value="Genomic_DNA"/>
</dbReference>
<accession>A0A936Z291</accession>
<reference evidence="2 3" key="1">
    <citation type="journal article" date="2017" name="Int. J. Syst. Evol. Microbiol.">
        <title>Ramlibacter monticola sp. nov., isolated from forest soil.</title>
        <authorList>
            <person name="Chaudhary D.K."/>
            <person name="Kim J."/>
        </authorList>
    </citation>
    <scope>NUCLEOTIDE SEQUENCE [LARGE SCALE GENOMIC DNA]</scope>
    <source>
        <strain evidence="2 3">KACC 19175</strain>
    </source>
</reference>
<evidence type="ECO:0000313" key="2">
    <source>
        <dbReference type="EMBL" id="MBL0392486.1"/>
    </source>
</evidence>
<dbReference type="PANTHER" id="PTHR28047">
    <property type="entry name" value="PROTEIN DCG1"/>
    <property type="match status" value="1"/>
</dbReference>
<evidence type="ECO:0000256" key="1">
    <source>
        <dbReference type="ARBA" id="ARBA00038414"/>
    </source>
</evidence>
<gene>
    <name evidence="2" type="ORF">JJ685_15205</name>
</gene>
<protein>
    <submittedName>
        <fullName evidence="2">Asp/Glu racemase</fullName>
    </submittedName>
</protein>
<dbReference type="Pfam" id="PF01177">
    <property type="entry name" value="Asp_Glu_race"/>
    <property type="match status" value="1"/>
</dbReference>
<dbReference type="GO" id="GO:0047661">
    <property type="term" value="F:amino-acid racemase activity"/>
    <property type="evidence" value="ECO:0007669"/>
    <property type="project" value="InterPro"/>
</dbReference>
<evidence type="ECO:0000313" key="3">
    <source>
        <dbReference type="Proteomes" id="UP000599109"/>
    </source>
</evidence>
<dbReference type="Proteomes" id="UP000599109">
    <property type="component" value="Unassembled WGS sequence"/>
</dbReference>
<proteinExistence type="inferred from homology"/>
<comment type="caution">
    <text evidence="2">The sequence shown here is derived from an EMBL/GenBank/DDBJ whole genome shotgun (WGS) entry which is preliminary data.</text>
</comment>
<name>A0A936Z291_9BURK</name>
<sequence>MRELLVINPNTSEGITRLLRGHVQASLGAGIRVRAVTAPFGAPYISGEASCAVAGHAVLEAWQAARVEAAAPPAAVLLGCFGDPGLFALREICGVPVGGLADASFCEAARLGRFAVVTGGARWKPMLDRLAQGLGYAGALAGVYTVAASGPELAAEPRAAHALLAQACRDAARQSGASIVVLGGAALAGMADSLQPAFDGILIDSVAAGARWAAAAVQAGTKAGDAT</sequence>
<organism evidence="2 3">
    <name type="scientific">Ramlibacter monticola</name>
    <dbReference type="NCBI Taxonomy" id="1926872"/>
    <lineage>
        <taxon>Bacteria</taxon>
        <taxon>Pseudomonadati</taxon>
        <taxon>Pseudomonadota</taxon>
        <taxon>Betaproteobacteria</taxon>
        <taxon>Burkholderiales</taxon>
        <taxon>Comamonadaceae</taxon>
        <taxon>Ramlibacter</taxon>
    </lineage>
</organism>